<evidence type="ECO:0000256" key="1">
    <source>
        <dbReference type="SAM" id="MobiDB-lite"/>
    </source>
</evidence>
<dbReference type="AlphaFoldDB" id="A0A1X6P5S1"/>
<dbReference type="Proteomes" id="UP000218209">
    <property type="component" value="Unassembled WGS sequence"/>
</dbReference>
<reference evidence="2 3" key="1">
    <citation type="submission" date="2017-03" db="EMBL/GenBank/DDBJ databases">
        <title>WGS assembly of Porphyra umbilicalis.</title>
        <authorList>
            <person name="Brawley S.H."/>
            <person name="Blouin N.A."/>
            <person name="Ficko-Blean E."/>
            <person name="Wheeler G.L."/>
            <person name="Lohr M."/>
            <person name="Goodson H.V."/>
            <person name="Jenkins J.W."/>
            <person name="Blaby-Haas C.E."/>
            <person name="Helliwell K.E."/>
            <person name="Chan C."/>
            <person name="Marriage T."/>
            <person name="Bhattacharya D."/>
            <person name="Klein A.S."/>
            <person name="Badis Y."/>
            <person name="Brodie J."/>
            <person name="Cao Y."/>
            <person name="Collen J."/>
            <person name="Dittami S.M."/>
            <person name="Gachon C.M."/>
            <person name="Green B.R."/>
            <person name="Karpowicz S."/>
            <person name="Kim J.W."/>
            <person name="Kudahl U."/>
            <person name="Lin S."/>
            <person name="Michel G."/>
            <person name="Mittag M."/>
            <person name="Olson B.J."/>
            <person name="Pangilinan J."/>
            <person name="Peng Y."/>
            <person name="Qiu H."/>
            <person name="Shu S."/>
            <person name="Singer J.T."/>
            <person name="Smith A.G."/>
            <person name="Sprecher B.N."/>
            <person name="Wagner V."/>
            <person name="Wang W."/>
            <person name="Wang Z.-Y."/>
            <person name="Yan J."/>
            <person name="Yarish C."/>
            <person name="Zoeuner-Riek S."/>
            <person name="Zhuang Y."/>
            <person name="Zou Y."/>
            <person name="Lindquist E.A."/>
            <person name="Grimwood J."/>
            <person name="Barry K."/>
            <person name="Rokhsar D.S."/>
            <person name="Schmutz J."/>
            <person name="Stiller J.W."/>
            <person name="Grossman A.R."/>
            <person name="Prochnik S.E."/>
        </authorList>
    </citation>
    <scope>NUCLEOTIDE SEQUENCE [LARGE SCALE GENOMIC DNA]</scope>
    <source>
        <strain evidence="2">4086291</strain>
    </source>
</reference>
<proteinExistence type="predicted"/>
<protein>
    <submittedName>
        <fullName evidence="2">Uncharacterized protein</fullName>
    </submittedName>
</protein>
<name>A0A1X6P5S1_PORUM</name>
<evidence type="ECO:0000313" key="2">
    <source>
        <dbReference type="EMBL" id="OSX75993.1"/>
    </source>
</evidence>
<keyword evidence="3" id="KW-1185">Reference proteome</keyword>
<organism evidence="2 3">
    <name type="scientific">Porphyra umbilicalis</name>
    <name type="common">Purple laver</name>
    <name type="synonym">Red alga</name>
    <dbReference type="NCBI Taxonomy" id="2786"/>
    <lineage>
        <taxon>Eukaryota</taxon>
        <taxon>Rhodophyta</taxon>
        <taxon>Bangiophyceae</taxon>
        <taxon>Bangiales</taxon>
        <taxon>Bangiaceae</taxon>
        <taxon>Porphyra</taxon>
    </lineage>
</organism>
<sequence length="582" mass="62547">MSDSDSRARARLGQSDSTSDGDGPAVPPLGAASSAVPACSRGPSGRFGRSMRRCRKRVPCPFAVIELEEDEPVACKTFAISPEPRSCATRTRCSAHGGTRCRLWRIRGPVLGYSTDAETLSSIFIVRAAFGLPIDEVYARAVPLLTSKCYKTTRESYESVRIVAQHHRPALADDGRLGTDGCDRGSSGGAGDSGGGDAGDGDAGCGRSSGAGGSMCGGDITAAVSFSSSFRGFDAGLPLCDAHIKVILSRAKAAVRAARNRLHKGHVAIVEHRGALGDPVYKKAVKQASRYGSVGAIRDYRKKGGDALRQRWSQLLDGHAAGDIHRMRKWLEHGTRGPGGRSTRLRLARGMTQMRLLPTREQLRTERRVALDADGVPGHFLFITSPLGRLERWDYVVGSSSVGLRRYQNKFKEVRRLKSHNNKFWDARHRSQTAGDESEQEDGGVYINNSDAETEGCYAPMETDPVRLEEMLLDADSFVEDMKGGNETKVVAVGYDAIAALQAALDQAVQVGTTVADLQGGPPMVITFAADGGTVRRKEITAFTASLSLPCLENGRTDLTPIIYCLSGEKRVGRDIASYING</sequence>
<feature type="compositionally biased region" description="Gly residues" evidence="1">
    <location>
        <begin position="186"/>
        <end position="201"/>
    </location>
</feature>
<accession>A0A1X6P5S1</accession>
<feature type="region of interest" description="Disordered" evidence="1">
    <location>
        <begin position="172"/>
        <end position="201"/>
    </location>
</feature>
<feature type="region of interest" description="Disordered" evidence="1">
    <location>
        <begin position="1"/>
        <end position="49"/>
    </location>
</feature>
<dbReference type="EMBL" id="KV918883">
    <property type="protein sequence ID" value="OSX75993.1"/>
    <property type="molecule type" value="Genomic_DNA"/>
</dbReference>
<feature type="compositionally biased region" description="Basic and acidic residues" evidence="1">
    <location>
        <begin position="172"/>
        <end position="183"/>
    </location>
</feature>
<evidence type="ECO:0000313" key="3">
    <source>
        <dbReference type="Proteomes" id="UP000218209"/>
    </source>
</evidence>
<gene>
    <name evidence="2" type="ORF">BU14_0212s0013</name>
</gene>